<proteinExistence type="predicted"/>
<dbReference type="EMBL" id="OAPG01000001">
    <property type="protein sequence ID" value="SNX81990.1"/>
    <property type="molecule type" value="Genomic_DNA"/>
</dbReference>
<dbReference type="Proteomes" id="UP001294444">
    <property type="component" value="Unassembled WGS sequence"/>
</dbReference>
<gene>
    <name evidence="1" type="ORF">MEPE_00695</name>
</gene>
<organism evidence="1 2">
    <name type="scientific">Melanopsichium pennsylvanicum</name>
    <dbReference type="NCBI Taxonomy" id="63383"/>
    <lineage>
        <taxon>Eukaryota</taxon>
        <taxon>Fungi</taxon>
        <taxon>Dikarya</taxon>
        <taxon>Basidiomycota</taxon>
        <taxon>Ustilaginomycotina</taxon>
        <taxon>Ustilaginomycetes</taxon>
        <taxon>Ustilaginales</taxon>
        <taxon>Ustilaginaceae</taxon>
        <taxon>Melanopsichium</taxon>
    </lineage>
</organism>
<keyword evidence="2" id="KW-1185">Reference proteome</keyword>
<evidence type="ECO:0000313" key="1">
    <source>
        <dbReference type="EMBL" id="SNX81990.1"/>
    </source>
</evidence>
<sequence>MTQSNPPWPNPNFASNSRTSPSAEQMILVFDQSPQHLTVQHSGWWESFSRRSIALYASSLNVAPSQLNVQFYVVQAVPPTTLDDLLKYARWLEETWFCEDLLFNIESAQCWKRVKGSEQGKGKKIGLTTKCFGKIDGWSAEKDAIELIVFTPHNQNVNVDDDERFGVDVEMVGAGLIIPFALHLNSNPQKIQQAYNFKSGKPNPFIPQNLNNTPPARGNRNEKCNDLNNAIIVDRLGIARRFWGEVEVRAHHIRDWAPLAKIGWTRQTTVKAELGFNQERSIDGCKRCTCEWHSKSSSLINLPTGWIWDERGD</sequence>
<evidence type="ECO:0000313" key="2">
    <source>
        <dbReference type="Proteomes" id="UP001294444"/>
    </source>
</evidence>
<protein>
    <submittedName>
        <fullName evidence="1">Uncharacterized protein</fullName>
    </submittedName>
</protein>
<accession>A0AAJ5C2W7</accession>
<dbReference type="AlphaFoldDB" id="A0AAJ5C2W7"/>
<name>A0AAJ5C2W7_9BASI</name>
<comment type="caution">
    <text evidence="1">The sequence shown here is derived from an EMBL/GenBank/DDBJ whole genome shotgun (WGS) entry which is preliminary data.</text>
</comment>
<reference evidence="1" key="1">
    <citation type="submission" date="2023-10" db="EMBL/GenBank/DDBJ databases">
        <authorList>
            <person name="Guldener U."/>
        </authorList>
    </citation>
    <scope>NUCLEOTIDE SEQUENCE</scope>
    <source>
        <strain evidence="1">Mp4</strain>
    </source>
</reference>